<protein>
    <recommendedName>
        <fullName evidence="2">SMODS-associated and fused to various effectors domain-containing protein</fullName>
    </recommendedName>
</protein>
<dbReference type="Pfam" id="PF18145">
    <property type="entry name" value="SAVED"/>
    <property type="match status" value="2"/>
</dbReference>
<evidence type="ECO:0000256" key="1">
    <source>
        <dbReference type="SAM" id="Phobius"/>
    </source>
</evidence>
<dbReference type="NCBIfam" id="NF033611">
    <property type="entry name" value="SAVED"/>
    <property type="match status" value="2"/>
</dbReference>
<dbReference type="InterPro" id="IPR040836">
    <property type="entry name" value="SAVED"/>
</dbReference>
<dbReference type="OrthoDB" id="47136at2"/>
<dbReference type="AlphaFoldDB" id="A0A1E3G3D5"/>
<name>A0A1E3G3D5_9BACT</name>
<keyword evidence="1" id="KW-1133">Transmembrane helix</keyword>
<gene>
    <name evidence="3" type="ORF">A4H02_04320</name>
</gene>
<feature type="transmembrane region" description="Helical" evidence="1">
    <location>
        <begin position="214"/>
        <end position="236"/>
    </location>
</feature>
<evidence type="ECO:0000259" key="2">
    <source>
        <dbReference type="Pfam" id="PF18145"/>
    </source>
</evidence>
<keyword evidence="1" id="KW-0472">Membrane</keyword>
<dbReference type="STRING" id="1008305.A4H02_04320"/>
<organism evidence="3 4">
    <name type="scientific">Fervidobacterium thailandense</name>
    <dbReference type="NCBI Taxonomy" id="1008305"/>
    <lineage>
        <taxon>Bacteria</taxon>
        <taxon>Thermotogati</taxon>
        <taxon>Thermotogota</taxon>
        <taxon>Thermotogae</taxon>
        <taxon>Thermotogales</taxon>
        <taxon>Fervidobacteriaceae</taxon>
        <taxon>Fervidobacterium</taxon>
    </lineage>
</organism>
<dbReference type="RefSeq" id="WP_069292934.1">
    <property type="nucleotide sequence ID" value="NZ_CP140110.1"/>
</dbReference>
<dbReference type="EMBL" id="LWAF01000004">
    <property type="protein sequence ID" value="ODN30757.1"/>
    <property type="molecule type" value="Genomic_DNA"/>
</dbReference>
<sequence length="260" mass="28889">MQLKRPIMVIISSRVDETQALSGLKELASVVGVKDDSLSVSDSLFLKRTDLPLGDWSAEVEEVAKFLNSKLGKEEVHLALNVPAAFALALGIKISSSQVPPMCIYHFQTGTYHKVIDLTDDSRKLKNIKSDIHRIEAKFHKTGAEELAIILQFASHSSEGSVKKFLETMNLVADLLEIRHTSSGNVPLGDWSVEVSEIYSVIQKLRQDNYYRRFHLFLAVPVSIAFALGLALGTYVPLTIYQYNASAGDSKELYCPVFML</sequence>
<keyword evidence="4" id="KW-1185">Reference proteome</keyword>
<comment type="caution">
    <text evidence="3">The sequence shown here is derived from an EMBL/GenBank/DDBJ whole genome shotgun (WGS) entry which is preliminary data.</text>
</comment>
<evidence type="ECO:0000313" key="3">
    <source>
        <dbReference type="EMBL" id="ODN30757.1"/>
    </source>
</evidence>
<reference evidence="4" key="1">
    <citation type="submission" date="2016-04" db="EMBL/GenBank/DDBJ databases">
        <title>The genome sequence project of a novel Fervidobacterium isolate from a hot spring in Thailand.</title>
        <authorList>
            <person name="Gonzalez J.M."/>
            <person name="Cuecas A."/>
            <person name="Kanoksilapatham W."/>
        </authorList>
    </citation>
    <scope>NUCLEOTIDE SEQUENCE [LARGE SCALE GENOMIC DNA]</scope>
    <source>
        <strain evidence="4">FC2004</strain>
    </source>
</reference>
<proteinExistence type="predicted"/>
<evidence type="ECO:0000313" key="4">
    <source>
        <dbReference type="Proteomes" id="UP000094570"/>
    </source>
</evidence>
<feature type="domain" description="SMODS-associated and fused to various effectors" evidence="2">
    <location>
        <begin position="136"/>
        <end position="247"/>
    </location>
</feature>
<feature type="domain" description="SMODS-associated and fused to various effectors" evidence="2">
    <location>
        <begin position="55"/>
        <end position="117"/>
    </location>
</feature>
<accession>A0A1E3G3D5</accession>
<keyword evidence="1" id="KW-0812">Transmembrane</keyword>
<dbReference type="Proteomes" id="UP000094570">
    <property type="component" value="Unassembled WGS sequence"/>
</dbReference>